<comment type="pathway">
    <text evidence="3">Amine and polyamine biosynthesis; betaine biosynthesis via choline pathway; betaine aldehyde from choline (monooxygenase route): step 1/1.</text>
</comment>
<evidence type="ECO:0000256" key="7">
    <source>
        <dbReference type="ARBA" id="ARBA00022714"/>
    </source>
</evidence>
<sequence length="418" mass="48033">MAPFLNYLGFGGAPATPEVKEDPKETSVRALPAQWFTSQQMYELERRAIFSRRWLFLTHRSRLQEAGEYIRYTIAGFDIVIIRDRQDNINAFHNICRHRAYPVVEKQCGKVSILACRYHGWSYGLNGKLAKAPQYQELDGFDKSQNGLFPIHVHTDVNGFIWINLDASKDKPEVPWEADFDTVDKQDRYEDFNFDDYVLDHTYELDGAYNWKIACDNFNECYHCPTTHPDVPAFLNVESADVEVKDGHMQHDHASSPEQRQKGFNVNSTYYFPNVSMSVSPHFMMIQKFLPEAPTKSTLHYEVYRNKNSSDEDFKLISEMYARVMAEDKVLCDRAQKNLNAGVFVNGEMHPKSEKGPLYMQSKVRETVTGHHKREKAAGAEIWPAKQKLPDNANVSQDDIDLCNGLECAAPPNEGLVW</sequence>
<comment type="function">
    <text evidence="2">Catalyzes the first step of the osmoprotectant glycine betaine synthesis.</text>
</comment>
<dbReference type="Proteomes" id="UP001271007">
    <property type="component" value="Unassembled WGS sequence"/>
</dbReference>
<dbReference type="SUPFAM" id="SSF50022">
    <property type="entry name" value="ISP domain"/>
    <property type="match status" value="1"/>
</dbReference>
<dbReference type="GO" id="GO:0019133">
    <property type="term" value="F:choline monooxygenase activity"/>
    <property type="evidence" value="ECO:0007669"/>
    <property type="project" value="UniProtKB-EC"/>
</dbReference>
<evidence type="ECO:0000256" key="4">
    <source>
        <dbReference type="ARBA" id="ARBA00010848"/>
    </source>
</evidence>
<evidence type="ECO:0000256" key="10">
    <source>
        <dbReference type="ARBA" id="ARBA00023004"/>
    </source>
</evidence>
<organism evidence="14 15">
    <name type="scientific">Extremus antarcticus</name>
    <dbReference type="NCBI Taxonomy" id="702011"/>
    <lineage>
        <taxon>Eukaryota</taxon>
        <taxon>Fungi</taxon>
        <taxon>Dikarya</taxon>
        <taxon>Ascomycota</taxon>
        <taxon>Pezizomycotina</taxon>
        <taxon>Dothideomycetes</taxon>
        <taxon>Dothideomycetidae</taxon>
        <taxon>Mycosphaerellales</taxon>
        <taxon>Extremaceae</taxon>
        <taxon>Extremus</taxon>
    </lineage>
</organism>
<dbReference type="InterPro" id="IPR017941">
    <property type="entry name" value="Rieske_2Fe-2S"/>
</dbReference>
<feature type="domain" description="Rieske" evidence="13">
    <location>
        <begin position="55"/>
        <end position="141"/>
    </location>
</feature>
<keyword evidence="9" id="KW-0560">Oxidoreductase</keyword>
<protein>
    <recommendedName>
        <fullName evidence="6">Choline monooxygenase, chloroplastic</fullName>
        <ecNumber evidence="5">1.14.15.7</ecNumber>
    </recommendedName>
</protein>
<dbReference type="CDD" id="cd03469">
    <property type="entry name" value="Rieske_RO_Alpha_N"/>
    <property type="match status" value="1"/>
</dbReference>
<evidence type="ECO:0000256" key="9">
    <source>
        <dbReference type="ARBA" id="ARBA00023002"/>
    </source>
</evidence>
<evidence type="ECO:0000256" key="6">
    <source>
        <dbReference type="ARBA" id="ARBA00014931"/>
    </source>
</evidence>
<keyword evidence="10" id="KW-0408">Iron</keyword>
<dbReference type="Pfam" id="PF00355">
    <property type="entry name" value="Rieske"/>
    <property type="match status" value="1"/>
</dbReference>
<dbReference type="PANTHER" id="PTHR43756">
    <property type="entry name" value="CHOLINE MONOOXYGENASE, CHLOROPLASTIC"/>
    <property type="match status" value="1"/>
</dbReference>
<dbReference type="AlphaFoldDB" id="A0AAJ0GBD5"/>
<dbReference type="InterPro" id="IPR001663">
    <property type="entry name" value="Rng_hydr_dOase-A"/>
</dbReference>
<reference evidence="14" key="1">
    <citation type="submission" date="2023-04" db="EMBL/GenBank/DDBJ databases">
        <title>Black Yeasts Isolated from many extreme environments.</title>
        <authorList>
            <person name="Coleine C."/>
            <person name="Stajich J.E."/>
            <person name="Selbmann L."/>
        </authorList>
    </citation>
    <scope>NUCLEOTIDE SEQUENCE</scope>
    <source>
        <strain evidence="14">CCFEE 5312</strain>
    </source>
</reference>
<dbReference type="GO" id="GO:0051537">
    <property type="term" value="F:2 iron, 2 sulfur cluster binding"/>
    <property type="evidence" value="ECO:0007669"/>
    <property type="project" value="UniProtKB-KW"/>
</dbReference>
<evidence type="ECO:0000313" key="14">
    <source>
        <dbReference type="EMBL" id="KAK3048482.1"/>
    </source>
</evidence>
<evidence type="ECO:0000259" key="13">
    <source>
        <dbReference type="PROSITE" id="PS51296"/>
    </source>
</evidence>
<dbReference type="InterPro" id="IPR036922">
    <property type="entry name" value="Rieske_2Fe-2S_sf"/>
</dbReference>
<comment type="similarity">
    <text evidence="4">Belongs to the choline monooxygenase family.</text>
</comment>
<dbReference type="PRINTS" id="PR00090">
    <property type="entry name" value="RNGDIOXGNASE"/>
</dbReference>
<keyword evidence="8" id="KW-0479">Metal-binding</keyword>
<dbReference type="PANTHER" id="PTHR43756:SF5">
    <property type="entry name" value="CHOLINE MONOOXYGENASE, CHLOROPLASTIC"/>
    <property type="match status" value="1"/>
</dbReference>
<keyword evidence="15" id="KW-1185">Reference proteome</keyword>
<evidence type="ECO:0000256" key="1">
    <source>
        <dbReference type="ARBA" id="ARBA00001962"/>
    </source>
</evidence>
<evidence type="ECO:0000256" key="5">
    <source>
        <dbReference type="ARBA" id="ARBA00012763"/>
    </source>
</evidence>
<evidence type="ECO:0000313" key="15">
    <source>
        <dbReference type="Proteomes" id="UP001271007"/>
    </source>
</evidence>
<dbReference type="CDD" id="cd00680">
    <property type="entry name" value="RHO_alpha_C"/>
    <property type="match status" value="1"/>
</dbReference>
<dbReference type="SUPFAM" id="SSF55961">
    <property type="entry name" value="Bet v1-like"/>
    <property type="match status" value="1"/>
</dbReference>
<dbReference type="EC" id="1.14.15.7" evidence="5"/>
<comment type="cofactor">
    <cofactor evidence="1">
        <name>Fe cation</name>
        <dbReference type="ChEBI" id="CHEBI:24875"/>
    </cofactor>
</comment>
<dbReference type="Gene3D" id="2.102.10.10">
    <property type="entry name" value="Rieske [2Fe-2S] iron-sulphur domain"/>
    <property type="match status" value="1"/>
</dbReference>
<evidence type="ECO:0000256" key="8">
    <source>
        <dbReference type="ARBA" id="ARBA00022723"/>
    </source>
</evidence>
<dbReference type="GO" id="GO:0005506">
    <property type="term" value="F:iron ion binding"/>
    <property type="evidence" value="ECO:0007669"/>
    <property type="project" value="InterPro"/>
</dbReference>
<dbReference type="InterPro" id="IPR015879">
    <property type="entry name" value="Ring_hydroxy_dOase_asu_C_dom"/>
</dbReference>
<keyword evidence="7" id="KW-0001">2Fe-2S</keyword>
<evidence type="ECO:0000256" key="12">
    <source>
        <dbReference type="ARBA" id="ARBA00049097"/>
    </source>
</evidence>
<accession>A0AAJ0GBD5</accession>
<comment type="caution">
    <text evidence="14">The sequence shown here is derived from an EMBL/GenBank/DDBJ whole genome shotgun (WGS) entry which is preliminary data.</text>
</comment>
<name>A0AAJ0GBD5_9PEZI</name>
<dbReference type="EMBL" id="JAWDJX010000048">
    <property type="protein sequence ID" value="KAK3048482.1"/>
    <property type="molecule type" value="Genomic_DNA"/>
</dbReference>
<dbReference type="PROSITE" id="PS51296">
    <property type="entry name" value="RIESKE"/>
    <property type="match status" value="1"/>
</dbReference>
<gene>
    <name evidence="14" type="ORF">LTR09_010146</name>
</gene>
<proteinExistence type="inferred from homology"/>
<evidence type="ECO:0000256" key="2">
    <source>
        <dbReference type="ARBA" id="ARBA00002149"/>
    </source>
</evidence>
<comment type="catalytic activity">
    <reaction evidence="12">
        <text>choline + 2 reduced [2Fe-2S]-[ferredoxin] + O2 + 2 H(+) = betaine aldehyde hydrate + 2 oxidized [2Fe-2S]-[ferredoxin] + H2O</text>
        <dbReference type="Rhea" id="RHEA:17769"/>
        <dbReference type="Rhea" id="RHEA-COMP:10000"/>
        <dbReference type="Rhea" id="RHEA-COMP:10001"/>
        <dbReference type="ChEBI" id="CHEBI:15354"/>
        <dbReference type="ChEBI" id="CHEBI:15377"/>
        <dbReference type="ChEBI" id="CHEBI:15378"/>
        <dbReference type="ChEBI" id="CHEBI:15379"/>
        <dbReference type="ChEBI" id="CHEBI:15870"/>
        <dbReference type="ChEBI" id="CHEBI:33737"/>
        <dbReference type="ChEBI" id="CHEBI:33738"/>
        <dbReference type="EC" id="1.14.15.7"/>
    </reaction>
</comment>
<dbReference type="Pfam" id="PF00848">
    <property type="entry name" value="Ring_hydroxyl_A"/>
    <property type="match status" value="1"/>
</dbReference>
<keyword evidence="11" id="KW-0411">Iron-sulfur</keyword>
<evidence type="ECO:0000256" key="11">
    <source>
        <dbReference type="ARBA" id="ARBA00023014"/>
    </source>
</evidence>
<dbReference type="Gene3D" id="3.90.380.10">
    <property type="entry name" value="Naphthalene 1,2-dioxygenase Alpha Subunit, Chain A, domain 1"/>
    <property type="match status" value="2"/>
</dbReference>
<evidence type="ECO:0000256" key="3">
    <source>
        <dbReference type="ARBA" id="ARBA00004866"/>
    </source>
</evidence>